<accession>D3SWW1</accession>
<reference evidence="3 5" key="3">
    <citation type="journal article" date="2014" name="PLoS Genet.">
        <title>Phylogenetically driven sequencing of extremely halophilic archaea reveals strategies for static and dynamic osmo-response.</title>
        <authorList>
            <person name="Becker E.A."/>
            <person name="Seitzer P.M."/>
            <person name="Tritt A."/>
            <person name="Larsen D."/>
            <person name="Krusor M."/>
            <person name="Yao A.I."/>
            <person name="Wu D."/>
            <person name="Madern D."/>
            <person name="Eisen J.A."/>
            <person name="Darling A.E."/>
            <person name="Facciotti M.T."/>
        </authorList>
    </citation>
    <scope>NUCLEOTIDE SEQUENCE [LARGE SCALE GENOMIC DNA]</scope>
    <source>
        <strain evidence="5">ATCC 43099 / DSM 3394 / CCM 3739 / CIP 104546 / IAM 13178 / JCM 8861 / NBRC 102185 / NCIMB 2190 / MS3</strain>
        <strain evidence="3">MS-3</strain>
    </source>
</reference>
<protein>
    <recommendedName>
        <fullName evidence="6">Alpha/beta hydrolase</fullName>
    </recommendedName>
</protein>
<evidence type="ECO:0000313" key="5">
    <source>
        <dbReference type="Proteomes" id="UP000011543"/>
    </source>
</evidence>
<evidence type="ECO:0008006" key="6">
    <source>
        <dbReference type="Google" id="ProtNLM"/>
    </source>
</evidence>
<reference evidence="4" key="1">
    <citation type="submission" date="2010-02" db="EMBL/GenBank/DDBJ databases">
        <title>Complete sequence of chromosome of Natrialba magadii ATCC 43099.</title>
        <authorList>
            <consortium name="US DOE Joint Genome Institute"/>
            <person name="Lucas S."/>
            <person name="Copeland A."/>
            <person name="Lapidus A."/>
            <person name="Cheng J.-F."/>
            <person name="Bruce D."/>
            <person name="Goodwin L."/>
            <person name="Pitluck S."/>
            <person name="Davenport K."/>
            <person name="Saunders E."/>
            <person name="Detter J.C."/>
            <person name="Han C."/>
            <person name="Tapia R."/>
            <person name="Land M."/>
            <person name="Hauser L."/>
            <person name="Kyrpides N."/>
            <person name="Mikhailova N."/>
            <person name="De Castro R.E."/>
            <person name="Maupin-Furlow J.A."/>
            <person name="Woyke T."/>
        </authorList>
    </citation>
    <scope>NUCLEOTIDE SEQUENCE [LARGE SCALE GENOMIC DNA]</scope>
    <source>
        <strain evidence="4">ATCC 43099 / DSM 3394 / CCM 3739 / CIP 104546 / IAM 13178 / JCM 8861 / NBRC 102185 / NCIMB 2190 / MS3</strain>
    </source>
</reference>
<dbReference type="STRING" id="547559.Nmag_2278"/>
<dbReference type="EMBL" id="AOHS01000030">
    <property type="protein sequence ID" value="ELY30650.1"/>
    <property type="molecule type" value="Genomic_DNA"/>
</dbReference>
<dbReference type="SUPFAM" id="SSF53474">
    <property type="entry name" value="alpha/beta-Hydrolases"/>
    <property type="match status" value="1"/>
</dbReference>
<dbReference type="EMBL" id="CP001932">
    <property type="protein sequence ID" value="ADD05843.1"/>
    <property type="molecule type" value="Genomic_DNA"/>
</dbReference>
<name>D3SWW1_NATMM</name>
<keyword evidence="4" id="KW-1185">Reference proteome</keyword>
<dbReference type="eggNOG" id="arCOG01652">
    <property type="taxonomic scope" value="Archaea"/>
</dbReference>
<evidence type="ECO:0000313" key="2">
    <source>
        <dbReference type="EMBL" id="ADD05843.1"/>
    </source>
</evidence>
<dbReference type="GeneID" id="8825130"/>
<feature type="region of interest" description="Disordered" evidence="1">
    <location>
        <begin position="1"/>
        <end position="29"/>
    </location>
</feature>
<evidence type="ECO:0000256" key="1">
    <source>
        <dbReference type="SAM" id="MobiDB-lite"/>
    </source>
</evidence>
<dbReference type="HOGENOM" id="CLU_089548_0_0_2"/>
<reference evidence="2" key="4">
    <citation type="submission" date="2016-09" db="EMBL/GenBank/DDBJ databases">
        <authorList>
            <person name="Pfeiffer F."/>
        </authorList>
    </citation>
    <scope>NUCLEOTIDE SEQUENCE</scope>
    <source>
        <strain evidence="2">ATCC 43099</strain>
    </source>
</reference>
<proteinExistence type="predicted"/>
<organism evidence="2 4">
    <name type="scientific">Natrialba magadii (strain ATCC 43099 / DSM 3394 / CCM 3739 / CIP 104546 / IAM 13178 / JCM 8861 / NBRC 102185 / NCIMB 2190 / MS3)</name>
    <name type="common">Natronobacterium magadii</name>
    <dbReference type="NCBI Taxonomy" id="547559"/>
    <lineage>
        <taxon>Archaea</taxon>
        <taxon>Methanobacteriati</taxon>
        <taxon>Methanobacteriota</taxon>
        <taxon>Stenosarchaea group</taxon>
        <taxon>Halobacteria</taxon>
        <taxon>Halobacteriales</taxon>
        <taxon>Natrialbaceae</taxon>
        <taxon>Natrialba</taxon>
    </lineage>
</organism>
<dbReference type="InterPro" id="IPR029058">
    <property type="entry name" value="AB_hydrolase_fold"/>
</dbReference>
<dbReference type="AlphaFoldDB" id="D3SWW1"/>
<dbReference type="Proteomes" id="UP000001879">
    <property type="component" value="Chromosome"/>
</dbReference>
<reference evidence="2 4" key="2">
    <citation type="journal article" date="2012" name="BMC Genomics">
        <title>A comparative genomics perspective on the genetic content of the alkaliphilic haloarchaeon Natrialba magadii ATCC 43099T.</title>
        <authorList>
            <person name="Siddaramappa S."/>
            <person name="Challacombe J.F."/>
            <person name="Decastro R.E."/>
            <person name="Pfeiffer F."/>
            <person name="Sastre D.E."/>
            <person name="Gimenez M.I."/>
            <person name="Paggi R.A."/>
            <person name="Detter J.C."/>
            <person name="Davenport K.W."/>
            <person name="Goodwin L.A."/>
            <person name="Kyrpides N."/>
            <person name="Tapia R."/>
            <person name="Pitluck S."/>
            <person name="Lucas S."/>
            <person name="Woyke T."/>
            <person name="Maupin-Furlow J.A."/>
        </authorList>
    </citation>
    <scope>NUCLEOTIDE SEQUENCE [LARGE SCALE GENOMIC DNA]</scope>
    <source>
        <strain evidence="2">ATCC 43099</strain>
        <strain evidence="4">ATCC 43099 / DSM 3394 / CCM 3739 / CIP 104546 / IAM 13178 / JCM 8861 / NBRC 102185 / NCIMB 2190 / MS3</strain>
    </source>
</reference>
<dbReference type="Proteomes" id="UP000011543">
    <property type="component" value="Unassembled WGS sequence"/>
</dbReference>
<dbReference type="OrthoDB" id="50239at2157"/>
<feature type="region of interest" description="Disordered" evidence="1">
    <location>
        <begin position="174"/>
        <end position="200"/>
    </location>
</feature>
<evidence type="ECO:0000313" key="4">
    <source>
        <dbReference type="Proteomes" id="UP000001879"/>
    </source>
</evidence>
<dbReference type="PATRIC" id="fig|547559.17.peg.1777"/>
<evidence type="ECO:0000313" key="3">
    <source>
        <dbReference type="EMBL" id="ELY30650.1"/>
    </source>
</evidence>
<feature type="compositionally biased region" description="Acidic residues" evidence="1">
    <location>
        <begin position="177"/>
        <end position="196"/>
    </location>
</feature>
<gene>
    <name evidence="2" type="ordered locus">Nmag_2278</name>
    <name evidence="3" type="ORF">C500_09022</name>
</gene>
<dbReference type="PaxDb" id="547559-Nmag_2278"/>
<dbReference type="KEGG" id="nmg:Nmag_2278"/>
<dbReference type="Gene3D" id="3.40.50.1820">
    <property type="entry name" value="alpha/beta hydrolase"/>
    <property type="match status" value="1"/>
</dbReference>
<dbReference type="RefSeq" id="WP_004215607.1">
    <property type="nucleotide sequence ID" value="NC_013922.1"/>
</dbReference>
<sequence>MTDSDVLVPGGRDVRGTLTEPADGANGSPNSIVVACPPHPQHGGSRSDSRLVAVAERLQENGIACLRFDYGAWDEGYGEREDVRNAIRWAADRYERVGVFGFSFGASLSLLAPASLNGADDPRVVAIAALAPTATLADDLDATAALESITCPVRIVVGERDTTAEWEPVVERAQELAGEDEAGDENEDEGEGEDRDGDGIEIVTLPADHFFVGQTETVAETVGPFLESALRTE</sequence>